<evidence type="ECO:0000313" key="3">
    <source>
        <dbReference type="Proteomes" id="UP000037035"/>
    </source>
</evidence>
<dbReference type="OrthoDB" id="8068875at2759"/>
<proteinExistence type="predicted"/>
<dbReference type="Proteomes" id="UP000037035">
    <property type="component" value="Unassembled WGS sequence"/>
</dbReference>
<dbReference type="AlphaFoldDB" id="A0A0L6V5T7"/>
<name>A0A0L6V5T7_9BASI</name>
<sequence>MTRIKRSWKKAPETVSRGFVLRRTKRNDQNPKVVVLIKNFVELGDNELITALEDAIKTGWQYPRSDLMFWIPVLNRFDAYLEGVIKEYDLRGPGSKKEKDSDGKEIKENDSNRIGVQVNEFAPITKRMTLAIFGFIKLLLENCTNRKLFSSYDRLNDFLLTTDTDVLLANLRLILRSAQQWSVQHQDMNGGFGISHSRLLDLLQSWSSIGGTASFNSIQPTTSFSRSHLPILSQG</sequence>
<keyword evidence="3" id="KW-1185">Reference proteome</keyword>
<dbReference type="STRING" id="27349.A0A0L6V5T7"/>
<organism evidence="2 3">
    <name type="scientific">Puccinia sorghi</name>
    <dbReference type="NCBI Taxonomy" id="27349"/>
    <lineage>
        <taxon>Eukaryota</taxon>
        <taxon>Fungi</taxon>
        <taxon>Dikarya</taxon>
        <taxon>Basidiomycota</taxon>
        <taxon>Pucciniomycotina</taxon>
        <taxon>Pucciniomycetes</taxon>
        <taxon>Pucciniales</taxon>
        <taxon>Pucciniaceae</taxon>
        <taxon>Puccinia</taxon>
    </lineage>
</organism>
<protein>
    <recommendedName>
        <fullName evidence="1">DUF908 domain-containing protein</fullName>
    </recommendedName>
</protein>
<evidence type="ECO:0000259" key="1">
    <source>
        <dbReference type="Pfam" id="PF06012"/>
    </source>
</evidence>
<comment type="caution">
    <text evidence="2">The sequence shown here is derived from an EMBL/GenBank/DDBJ whole genome shotgun (WGS) entry which is preliminary data.</text>
</comment>
<dbReference type="EMBL" id="LAVV01007572">
    <property type="protein sequence ID" value="KNZ55490.1"/>
    <property type="molecule type" value="Genomic_DNA"/>
</dbReference>
<dbReference type="VEuPathDB" id="FungiDB:VP01_2663g7"/>
<gene>
    <name evidence="2" type="ORF">VP01_2663g7</name>
</gene>
<dbReference type="InterPro" id="IPR010309">
    <property type="entry name" value="E3_Ub_ligase_DUF908"/>
</dbReference>
<dbReference type="Pfam" id="PF06012">
    <property type="entry name" value="DUF908"/>
    <property type="match status" value="1"/>
</dbReference>
<evidence type="ECO:0000313" key="2">
    <source>
        <dbReference type="EMBL" id="KNZ55490.1"/>
    </source>
</evidence>
<accession>A0A0L6V5T7</accession>
<feature type="domain" description="DUF908" evidence="1">
    <location>
        <begin position="125"/>
        <end position="212"/>
    </location>
</feature>
<reference evidence="2 3" key="1">
    <citation type="submission" date="2015-08" db="EMBL/GenBank/DDBJ databases">
        <title>Next Generation Sequencing and Analysis of the Genome of Puccinia sorghi L Schw, the Causal Agent of Maize Common Rust.</title>
        <authorList>
            <person name="Rochi L."/>
            <person name="Burguener G."/>
            <person name="Darino M."/>
            <person name="Turjanski A."/>
            <person name="Kreff E."/>
            <person name="Dieguez M.J."/>
            <person name="Sacco F."/>
        </authorList>
    </citation>
    <scope>NUCLEOTIDE SEQUENCE [LARGE SCALE GENOMIC DNA]</scope>
    <source>
        <strain evidence="2 3">RO10H11247</strain>
    </source>
</reference>